<dbReference type="AlphaFoldDB" id="A0A151S0B8"/>
<dbReference type="Proteomes" id="UP000075243">
    <property type="component" value="Unassembled WGS sequence"/>
</dbReference>
<sequence>MDVHNAFLHDDLIKEVSTDPNLVCSLKKSLYDLKEASHCWFVKLAMKLKHYGFVQSYSDYSLFTLHRGEIHIYVLVYVDDLIIARNDISVMKIFKAYLGACFHMKDLGVLKYFLGLEVTHNLGIYLCQ</sequence>
<organism evidence="3 4">
    <name type="scientific">Cajanus cajan</name>
    <name type="common">Pigeon pea</name>
    <name type="synonym">Cajanus indicus</name>
    <dbReference type="NCBI Taxonomy" id="3821"/>
    <lineage>
        <taxon>Eukaryota</taxon>
        <taxon>Viridiplantae</taxon>
        <taxon>Streptophyta</taxon>
        <taxon>Embryophyta</taxon>
        <taxon>Tracheophyta</taxon>
        <taxon>Spermatophyta</taxon>
        <taxon>Magnoliopsida</taxon>
        <taxon>eudicotyledons</taxon>
        <taxon>Gunneridae</taxon>
        <taxon>Pentapetalae</taxon>
        <taxon>rosids</taxon>
        <taxon>fabids</taxon>
        <taxon>Fabales</taxon>
        <taxon>Fabaceae</taxon>
        <taxon>Papilionoideae</taxon>
        <taxon>50 kb inversion clade</taxon>
        <taxon>NPAAA clade</taxon>
        <taxon>indigoferoid/millettioid clade</taxon>
        <taxon>Phaseoleae</taxon>
        <taxon>Cajanus</taxon>
    </lineage>
</organism>
<dbReference type="Gramene" id="C.cajan_28724.t">
    <property type="protein sequence ID" value="C.cajan_28724.t.cds1"/>
    <property type="gene ID" value="C.cajan_28724"/>
</dbReference>
<feature type="domain" description="Reverse transcriptase Ty1/copia-type" evidence="1">
    <location>
        <begin position="1"/>
        <end position="125"/>
    </location>
</feature>
<dbReference type="Pfam" id="PF07727">
    <property type="entry name" value="RVT_2"/>
    <property type="match status" value="1"/>
</dbReference>
<dbReference type="EMBL" id="KQ483505">
    <property type="protein sequence ID" value="KYP48236.1"/>
    <property type="molecule type" value="Genomic_DNA"/>
</dbReference>
<evidence type="ECO:0000313" key="4">
    <source>
        <dbReference type="Proteomes" id="UP000075243"/>
    </source>
</evidence>
<evidence type="ECO:0000313" key="2">
    <source>
        <dbReference type="EMBL" id="KYP48236.1"/>
    </source>
</evidence>
<evidence type="ECO:0000313" key="3">
    <source>
        <dbReference type="EMBL" id="KYP48242.1"/>
    </source>
</evidence>
<gene>
    <name evidence="2" type="ORF">KK1_030120</name>
    <name evidence="3" type="ORF">KK1_030126</name>
</gene>
<reference evidence="3 4" key="1">
    <citation type="journal article" date="2012" name="Nat. Biotechnol.">
        <title>Draft genome sequence of pigeonpea (Cajanus cajan), an orphan legume crop of resource-poor farmers.</title>
        <authorList>
            <person name="Varshney R.K."/>
            <person name="Chen W."/>
            <person name="Li Y."/>
            <person name="Bharti A.K."/>
            <person name="Saxena R.K."/>
            <person name="Schlueter J.A."/>
            <person name="Donoghue M.T."/>
            <person name="Azam S."/>
            <person name="Fan G."/>
            <person name="Whaley A.M."/>
            <person name="Farmer A.D."/>
            <person name="Sheridan J."/>
            <person name="Iwata A."/>
            <person name="Tuteja R."/>
            <person name="Penmetsa R.V."/>
            <person name="Wu W."/>
            <person name="Upadhyaya H.D."/>
            <person name="Yang S.P."/>
            <person name="Shah T."/>
            <person name="Saxena K.B."/>
            <person name="Michael T."/>
            <person name="McCombie W.R."/>
            <person name="Yang B."/>
            <person name="Zhang G."/>
            <person name="Yang H."/>
            <person name="Wang J."/>
            <person name="Spillane C."/>
            <person name="Cook D.R."/>
            <person name="May G.D."/>
            <person name="Xu X."/>
            <person name="Jackson S.A."/>
        </authorList>
    </citation>
    <scope>NUCLEOTIDE SEQUENCE [LARGE SCALE GENOMIC DNA]</scope>
    <source>
        <strain evidence="4">cv. Asha</strain>
    </source>
</reference>
<accession>A0A151S0B8</accession>
<protein>
    <submittedName>
        <fullName evidence="3">Copia protein</fullName>
    </submittedName>
</protein>
<dbReference type="Gramene" id="C.cajan_28718.t">
    <property type="protein sequence ID" value="C.cajan_28718.t.cds1"/>
    <property type="gene ID" value="C.cajan_28718"/>
</dbReference>
<dbReference type="STRING" id="3821.A0A151S0B8"/>
<proteinExistence type="predicted"/>
<evidence type="ECO:0000259" key="1">
    <source>
        <dbReference type="Pfam" id="PF07727"/>
    </source>
</evidence>
<dbReference type="EMBL" id="KQ483505">
    <property type="protein sequence ID" value="KYP48242.1"/>
    <property type="molecule type" value="Genomic_DNA"/>
</dbReference>
<dbReference type="InterPro" id="IPR013103">
    <property type="entry name" value="RVT_2"/>
</dbReference>
<dbReference type="SUPFAM" id="SSF56672">
    <property type="entry name" value="DNA/RNA polymerases"/>
    <property type="match status" value="1"/>
</dbReference>
<dbReference type="InterPro" id="IPR043502">
    <property type="entry name" value="DNA/RNA_pol_sf"/>
</dbReference>
<name>A0A151S0B8_CAJCA</name>
<keyword evidence="4" id="KW-1185">Reference proteome</keyword>